<reference evidence="1 2" key="1">
    <citation type="journal article" date="2016" name="Nat. Commun.">
        <title>Thousands of microbial genomes shed light on interconnected biogeochemical processes in an aquifer system.</title>
        <authorList>
            <person name="Anantharaman K."/>
            <person name="Brown C.T."/>
            <person name="Hug L.A."/>
            <person name="Sharon I."/>
            <person name="Castelle C.J."/>
            <person name="Probst A.J."/>
            <person name="Thomas B.C."/>
            <person name="Singh A."/>
            <person name="Wilkins M.J."/>
            <person name="Karaoz U."/>
            <person name="Brodie E.L."/>
            <person name="Williams K.H."/>
            <person name="Hubbard S.S."/>
            <person name="Banfield J.F."/>
        </authorList>
    </citation>
    <scope>NUCLEOTIDE SEQUENCE [LARGE SCALE GENOMIC DNA]</scope>
</reference>
<dbReference type="AlphaFoldDB" id="A0A1F8DIA9"/>
<dbReference type="Proteomes" id="UP000177596">
    <property type="component" value="Unassembled WGS sequence"/>
</dbReference>
<accession>A0A1F8DIA9</accession>
<sequence length="87" mass="10004">MSTMRTWTIWEVVPDEDGGFYHLRVNSLGGPAGNTETIKIGRKRLLLLLNYFDVREVSDLYTKTFESTELKAAAALYDFLLKILQFD</sequence>
<evidence type="ECO:0000313" key="2">
    <source>
        <dbReference type="Proteomes" id="UP000177596"/>
    </source>
</evidence>
<comment type="caution">
    <text evidence="1">The sequence shown here is derived from an EMBL/GenBank/DDBJ whole genome shotgun (WGS) entry which is preliminary data.</text>
</comment>
<name>A0A1F8DIA9_9BACT</name>
<proteinExistence type="predicted"/>
<protein>
    <submittedName>
        <fullName evidence="1">Uncharacterized protein</fullName>
    </submittedName>
</protein>
<evidence type="ECO:0000313" key="1">
    <source>
        <dbReference type="EMBL" id="OGM88350.1"/>
    </source>
</evidence>
<organism evidence="1 2">
    <name type="scientific">Candidatus Woesebacteria bacterium RIFOXYD1_FULL_43_18</name>
    <dbReference type="NCBI Taxonomy" id="1802551"/>
    <lineage>
        <taxon>Bacteria</taxon>
        <taxon>Candidatus Woeseibacteriota</taxon>
    </lineage>
</organism>
<dbReference type="EMBL" id="MGIL01000012">
    <property type="protein sequence ID" value="OGM88350.1"/>
    <property type="molecule type" value="Genomic_DNA"/>
</dbReference>
<gene>
    <name evidence="1" type="ORF">A2573_01225</name>
</gene>